<evidence type="ECO:0000259" key="2">
    <source>
        <dbReference type="PROSITE" id="PS50086"/>
    </source>
</evidence>
<dbReference type="Pfam" id="PF00566">
    <property type="entry name" value="RabGAP-TBC"/>
    <property type="match status" value="1"/>
</dbReference>
<organism evidence="3 4">
    <name type="scientific">Leishmania orientalis</name>
    <dbReference type="NCBI Taxonomy" id="2249476"/>
    <lineage>
        <taxon>Eukaryota</taxon>
        <taxon>Discoba</taxon>
        <taxon>Euglenozoa</taxon>
        <taxon>Kinetoplastea</taxon>
        <taxon>Metakinetoplastina</taxon>
        <taxon>Trypanosomatida</taxon>
        <taxon>Trypanosomatidae</taxon>
        <taxon>Leishmaniinae</taxon>
        <taxon>Leishmania</taxon>
    </lineage>
</organism>
<feature type="region of interest" description="Disordered" evidence="1">
    <location>
        <begin position="59"/>
        <end position="108"/>
    </location>
</feature>
<dbReference type="PROSITE" id="PS50086">
    <property type="entry name" value="TBC_RABGAP"/>
    <property type="match status" value="1"/>
</dbReference>
<dbReference type="RefSeq" id="XP_067058826.1">
    <property type="nucleotide sequence ID" value="XM_067202725.1"/>
</dbReference>
<dbReference type="KEGG" id="loi:92356659"/>
<dbReference type="InterPro" id="IPR050302">
    <property type="entry name" value="Rab_GAP_TBC_domain"/>
</dbReference>
<dbReference type="GO" id="GO:0005096">
    <property type="term" value="F:GTPase activator activity"/>
    <property type="evidence" value="ECO:0007669"/>
    <property type="project" value="TreeGrafter"/>
</dbReference>
<dbReference type="EMBL" id="JAFHLR010000036">
    <property type="protein sequence ID" value="KAG5465195.1"/>
    <property type="molecule type" value="Genomic_DNA"/>
</dbReference>
<dbReference type="SUPFAM" id="SSF47923">
    <property type="entry name" value="Ypt/Rab-GAP domain of gyp1p"/>
    <property type="match status" value="2"/>
</dbReference>
<gene>
    <name evidence="3" type="ORF">LSCM4_00648</name>
</gene>
<evidence type="ECO:0000313" key="4">
    <source>
        <dbReference type="Proteomes" id="UP000674143"/>
    </source>
</evidence>
<accession>A0A836GH16</accession>
<dbReference type="Proteomes" id="UP000674143">
    <property type="component" value="Unassembled WGS sequence"/>
</dbReference>
<dbReference type="SMART" id="SM00164">
    <property type="entry name" value="TBC"/>
    <property type="match status" value="1"/>
</dbReference>
<evidence type="ECO:0000256" key="1">
    <source>
        <dbReference type="SAM" id="MobiDB-lite"/>
    </source>
</evidence>
<dbReference type="PANTHER" id="PTHR47219:SF9">
    <property type="entry name" value="GTPASE ACTIVATING PROTEIN AND CENTROSOME-ASSOCIATED, ISOFORM B"/>
    <property type="match status" value="1"/>
</dbReference>
<name>A0A836GH16_9TRYP</name>
<feature type="compositionally biased region" description="Basic and acidic residues" evidence="1">
    <location>
        <begin position="68"/>
        <end position="80"/>
    </location>
</feature>
<dbReference type="InterPro" id="IPR000195">
    <property type="entry name" value="Rab-GAP-TBC_dom"/>
</dbReference>
<dbReference type="InterPro" id="IPR035969">
    <property type="entry name" value="Rab-GAP_TBC_sf"/>
</dbReference>
<dbReference type="FunFam" id="1.10.8.270:FF:000016">
    <property type="entry name" value="TBC1 domain family member 2A"/>
    <property type="match status" value="1"/>
</dbReference>
<reference evidence="4" key="1">
    <citation type="journal article" date="2021" name="Microbiol. Resour. Announc.">
        <title>LGAAP: Leishmaniinae Genome Assembly and Annotation Pipeline.</title>
        <authorList>
            <person name="Almutairi H."/>
            <person name="Urbaniak M.D."/>
            <person name="Bates M.D."/>
            <person name="Jariyapan N."/>
            <person name="Kwakye-Nuako G."/>
            <person name="Thomaz-Soccol V."/>
            <person name="Al-Salem W.S."/>
            <person name="Dillon R.J."/>
            <person name="Bates P.A."/>
            <person name="Gatherer D."/>
        </authorList>
    </citation>
    <scope>NUCLEOTIDE SEQUENCE [LARGE SCALE GENOMIC DNA]</scope>
</reference>
<dbReference type="GO" id="GO:0031267">
    <property type="term" value="F:small GTPase binding"/>
    <property type="evidence" value="ECO:0007669"/>
    <property type="project" value="TreeGrafter"/>
</dbReference>
<reference evidence="4" key="2">
    <citation type="journal article" date="2021" name="Sci. Data">
        <title>Chromosome-scale genome sequencing, assembly and annotation of six genomes from subfamily Leishmaniinae.</title>
        <authorList>
            <person name="Almutairi H."/>
            <person name="Urbaniak M.D."/>
            <person name="Bates M.D."/>
            <person name="Jariyapan N."/>
            <person name="Kwakye-Nuako G."/>
            <person name="Thomaz Soccol V."/>
            <person name="Al-Salem W.S."/>
            <person name="Dillon R.J."/>
            <person name="Bates P.A."/>
            <person name="Gatherer D."/>
        </authorList>
    </citation>
    <scope>NUCLEOTIDE SEQUENCE [LARGE SCALE GENOMIC DNA]</scope>
</reference>
<comment type="caution">
    <text evidence="3">The sequence shown here is derived from an EMBL/GenBank/DDBJ whole genome shotgun (WGS) entry which is preliminary data.</text>
</comment>
<dbReference type="GeneID" id="92356659"/>
<dbReference type="Gene3D" id="1.10.8.270">
    <property type="entry name" value="putative rabgap domain of human tbc1 domain family member 14 like domains"/>
    <property type="match status" value="1"/>
</dbReference>
<feature type="domain" description="Rab-GAP TBC" evidence="2">
    <location>
        <begin position="169"/>
        <end position="364"/>
    </location>
</feature>
<proteinExistence type="predicted"/>
<dbReference type="Gene3D" id="1.10.10.750">
    <property type="entry name" value="Ypt/Rab-GAP domain of gyp1p, domain 1"/>
    <property type="match status" value="1"/>
</dbReference>
<sequence length="434" mass="50211">MKAAKASTPVIAANASVSVTTLKAGTVILPHAEEVGLRRGLSPATITSTTGRLNHIAATNSSEENEEIVSHNVDDGRHGAVESPETSSKQRRTHALSTQGVNAAKEDHRSPYEHHDMFGFRVTEEEKAAEDHERRNSQDSREYLEKWQYIITNWDNVTPKKVKKYCRRGVPQSLRCIVWQQLLQSRQMKEQYPGLYMRLRSQPLSSRDLEDVIERDLHRTFPTNRLFCAGESSQGQQILRSILRAYANYNTDVGYCQGMGFLAATFILQVEEEEDAFWAFVALMEKEKYNMKAIFVPNFPQLQCMFYVFEALMQQKIPKLYAQLHDRHQIQPYFYAVHWFMTVFTYYFNFGLASRIWDMFLCEGWKPVYRIALALLKIEEQRLLSLKTETELLMALKSLQESKRPAQLLRIALKMNFKTAYVKALVSQYHAQSR</sequence>
<keyword evidence="4" id="KW-1185">Reference proteome</keyword>
<dbReference type="AlphaFoldDB" id="A0A836GH16"/>
<protein>
    <recommendedName>
        <fullName evidence="2">Rab-GAP TBC domain-containing protein</fullName>
    </recommendedName>
</protein>
<dbReference type="Gene3D" id="1.10.472.80">
    <property type="entry name" value="Ypt/Rab-GAP domain of gyp1p, domain 3"/>
    <property type="match status" value="1"/>
</dbReference>
<dbReference type="SMR" id="A0A836GH16"/>
<dbReference type="PANTHER" id="PTHR47219">
    <property type="entry name" value="RAB GTPASE-ACTIVATING PROTEIN 1-LIKE"/>
    <property type="match status" value="1"/>
</dbReference>
<evidence type="ECO:0000313" key="3">
    <source>
        <dbReference type="EMBL" id="KAG5465195.1"/>
    </source>
</evidence>